<dbReference type="EMBL" id="VWNE01000058">
    <property type="protein sequence ID" value="KAA8474823.1"/>
    <property type="molecule type" value="Genomic_DNA"/>
</dbReference>
<reference evidence="4 5" key="1">
    <citation type="submission" date="2019-09" db="EMBL/GenBank/DDBJ databases">
        <title>Pararcticibacter amylolyticus gen. nov., sp. nov., isolated from a rottenly hemp rope, and reclassification of Pedobacter tournemirensis as Pararcticibacter tournemirensis comb. nov.</title>
        <authorList>
            <person name="Cai Y."/>
        </authorList>
    </citation>
    <scope>NUCLEOTIDE SEQUENCE [LARGE SCALE GENOMIC DNA]</scope>
    <source>
        <strain evidence="4 5">TF5-37.2-LB10</strain>
    </source>
</reference>
<organism evidence="4 5">
    <name type="scientific">Arcticibacter tournemirensis</name>
    <dbReference type="NCBI Taxonomy" id="699437"/>
    <lineage>
        <taxon>Bacteria</taxon>
        <taxon>Pseudomonadati</taxon>
        <taxon>Bacteroidota</taxon>
        <taxon>Sphingobacteriia</taxon>
        <taxon>Sphingobacteriales</taxon>
        <taxon>Sphingobacteriaceae</taxon>
        <taxon>Arcticibacter</taxon>
    </lineage>
</organism>
<dbReference type="RefSeq" id="WP_141815534.1">
    <property type="nucleotide sequence ID" value="NZ_VFPL01000001.1"/>
</dbReference>
<dbReference type="GO" id="GO:0015344">
    <property type="term" value="F:siderophore uptake transmembrane transporter activity"/>
    <property type="evidence" value="ECO:0007669"/>
    <property type="project" value="TreeGrafter"/>
</dbReference>
<keyword evidence="5" id="KW-1185">Reference proteome</keyword>
<evidence type="ECO:0000313" key="5">
    <source>
        <dbReference type="Proteomes" id="UP000322918"/>
    </source>
</evidence>
<keyword evidence="1" id="KW-0732">Signal</keyword>
<comment type="subcellular location">
    <subcellularLocation>
        <location evidence="2">Cell outer membrane</location>
        <topology evidence="2">Multi-pass membrane protein</topology>
    </subcellularLocation>
</comment>
<dbReference type="Gene3D" id="2.170.130.10">
    <property type="entry name" value="TonB-dependent receptor, plug domain"/>
    <property type="match status" value="1"/>
</dbReference>
<dbReference type="InterPro" id="IPR037066">
    <property type="entry name" value="Plug_dom_sf"/>
</dbReference>
<keyword evidence="2" id="KW-0812">Transmembrane</keyword>
<evidence type="ECO:0000313" key="4">
    <source>
        <dbReference type="EMBL" id="KAA8474823.1"/>
    </source>
</evidence>
<accession>A0A5M9GJH5</accession>
<dbReference type="Pfam" id="PF13715">
    <property type="entry name" value="CarbopepD_reg_2"/>
    <property type="match status" value="1"/>
</dbReference>
<dbReference type="InterPro" id="IPR012910">
    <property type="entry name" value="Plug_dom"/>
</dbReference>
<dbReference type="SUPFAM" id="SSF49464">
    <property type="entry name" value="Carboxypeptidase regulatory domain-like"/>
    <property type="match status" value="1"/>
</dbReference>
<feature type="domain" description="TonB-dependent receptor plug" evidence="3">
    <location>
        <begin position="136"/>
        <end position="238"/>
    </location>
</feature>
<dbReference type="GO" id="GO:0009279">
    <property type="term" value="C:cell outer membrane"/>
    <property type="evidence" value="ECO:0007669"/>
    <property type="project" value="UniProtKB-SubCell"/>
</dbReference>
<evidence type="ECO:0000256" key="2">
    <source>
        <dbReference type="PROSITE-ProRule" id="PRU01360"/>
    </source>
</evidence>
<protein>
    <submittedName>
        <fullName evidence="4">TonB-dependent receptor</fullName>
    </submittedName>
</protein>
<keyword evidence="2" id="KW-0998">Cell outer membrane</keyword>
<dbReference type="Proteomes" id="UP000322918">
    <property type="component" value="Unassembled WGS sequence"/>
</dbReference>
<dbReference type="PROSITE" id="PS51257">
    <property type="entry name" value="PROKAR_LIPOPROTEIN"/>
    <property type="match status" value="1"/>
</dbReference>
<dbReference type="Gene3D" id="2.60.40.1120">
    <property type="entry name" value="Carboxypeptidase-like, regulatory domain"/>
    <property type="match status" value="1"/>
</dbReference>
<dbReference type="InterPro" id="IPR023996">
    <property type="entry name" value="TonB-dep_OMP_SusC/RagA"/>
</dbReference>
<dbReference type="SUPFAM" id="SSF56935">
    <property type="entry name" value="Porins"/>
    <property type="match status" value="1"/>
</dbReference>
<keyword evidence="2" id="KW-0813">Transport</keyword>
<comment type="caution">
    <text evidence="4">The sequence shown here is derived from an EMBL/GenBank/DDBJ whole genome shotgun (WGS) entry which is preliminary data.</text>
</comment>
<dbReference type="PROSITE" id="PS52016">
    <property type="entry name" value="TONB_DEPENDENT_REC_3"/>
    <property type="match status" value="1"/>
</dbReference>
<evidence type="ECO:0000259" key="3">
    <source>
        <dbReference type="Pfam" id="PF07715"/>
    </source>
</evidence>
<name>A0A5M9GJH5_9SPHI</name>
<dbReference type="InterPro" id="IPR008969">
    <property type="entry name" value="CarboxyPept-like_regulatory"/>
</dbReference>
<dbReference type="NCBIfam" id="TIGR04056">
    <property type="entry name" value="OMP_RagA_SusC"/>
    <property type="match status" value="1"/>
</dbReference>
<dbReference type="NCBIfam" id="TIGR04057">
    <property type="entry name" value="SusC_RagA_signa"/>
    <property type="match status" value="1"/>
</dbReference>
<keyword evidence="4" id="KW-0675">Receptor</keyword>
<evidence type="ECO:0000256" key="1">
    <source>
        <dbReference type="ARBA" id="ARBA00022729"/>
    </source>
</evidence>
<proteinExistence type="inferred from homology"/>
<keyword evidence="2" id="KW-1134">Transmembrane beta strand</keyword>
<dbReference type="InterPro" id="IPR039426">
    <property type="entry name" value="TonB-dep_rcpt-like"/>
</dbReference>
<sequence>MKSCFNYSEAVRGLHRRLFFMRQSTVILLVLLLSCTGQFVHAQSVAVSGKVTDEKGEPLIGVSVRLKGTRTATSTNTKGEYSLSLPNGSGTLTFTYIGFNTKEVAVNNRTSVNVTLASSESALEEVVVVGYGTQKKESVTGAIASVTSKDLDRVHGGSTVSSGLAGKLPGVSFRMADGRPGASANIQIRNLGNPLYVIDGIQQDAGQFNNISPTDIESISVLKDASAAIYGVRAANGVVVVTTKRGKTGTRNTVNLDAYTGWQNWSRFPETVNSSYDYMLAKADAEMNSLSHSTNITLAELEKYRQGTEYGYQSFNWKDFIVKGNAPLTSVNLNATGGSDKINYYLSATRLDQQSVLGREFTFDRSNIQSNVDAKIAESLKVGVQINGRIETRDNPGVPGGDDYWQPRFAILRNLPTERPFANDNPAYINDIGHNETNWGYLNKEHAGYWREEWRVLQTNFNVDYQVPWVKGLTARGVYSYYIADKVMNGHEYTYETYTYNPADDTYRVTGGSTNPWRERGTEKKITNTYQAQLNYNNTFGKHTVGATFATDWIERTELSTWVHAVPATNVLPLIYFTTMDRYDDGSLEEARIGYIGRLNYSYSNKYYFEVSGRRDASWKFAPGKRVGYFPSVSAGWRVTEEDFAKKILGDDGILNDLKFRASYGVMGDDDIGIGPYDYLPGYNYGNVGTVVLSGNAIITARDKGIPVNQISWFKSRMFDIGADFSLLNNKVTGVLDYFYRKRTGLRGRKYDELVPSEIGYSLPEENVNSDAVTGYEAALNYQGNSGEVKYTLGVNFSFARPKSLNTYKPLWGNSLEHYRTSVEDRWSNIMWGYETAGQFQSQEEINNYPVNIDGKGNSTLLPGDLIYKDQNGDGRIDGYDERPIGYTPDRNPVINYGLSFTLGWKSLDFSADFSGGSLYTFTQNWEMRWPFQNNGALLKQFYEDRWHRADPFDVNSEWIPGKYPALRYNDGDHSNYNRLSTFWTTNVWYLRARTIELGYTLPKEWIQKVKIQRARFYVNCYNLFSIDNMKKVGVEPEIIDPNGLQYPQNRFVNLGVNLSL</sequence>
<dbReference type="OrthoDB" id="9768177at2"/>
<dbReference type="GO" id="GO:0044718">
    <property type="term" value="P:siderophore transmembrane transport"/>
    <property type="evidence" value="ECO:0007669"/>
    <property type="project" value="TreeGrafter"/>
</dbReference>
<comment type="similarity">
    <text evidence="2">Belongs to the TonB-dependent receptor family.</text>
</comment>
<dbReference type="Pfam" id="PF07715">
    <property type="entry name" value="Plug"/>
    <property type="match status" value="1"/>
</dbReference>
<dbReference type="PANTHER" id="PTHR30069">
    <property type="entry name" value="TONB-DEPENDENT OUTER MEMBRANE RECEPTOR"/>
    <property type="match status" value="1"/>
</dbReference>
<keyword evidence="2" id="KW-0472">Membrane</keyword>
<dbReference type="AlphaFoldDB" id="A0A5M9GJH5"/>
<dbReference type="PANTHER" id="PTHR30069:SF29">
    <property type="entry name" value="HEMOGLOBIN AND HEMOGLOBIN-HAPTOGLOBIN-BINDING PROTEIN 1-RELATED"/>
    <property type="match status" value="1"/>
</dbReference>
<dbReference type="InterPro" id="IPR023997">
    <property type="entry name" value="TonB-dep_OMP_SusC/RagA_CS"/>
</dbReference>
<gene>
    <name evidence="4" type="ORF">F1649_21995</name>
</gene>